<gene>
    <name evidence="5" type="ORF">JF888_09220</name>
</gene>
<dbReference type="PROSITE" id="PS50893">
    <property type="entry name" value="ABC_TRANSPORTER_2"/>
    <property type="match status" value="1"/>
</dbReference>
<dbReference type="Gene3D" id="3.40.50.300">
    <property type="entry name" value="P-loop containing nucleotide triphosphate hydrolases"/>
    <property type="match status" value="1"/>
</dbReference>
<dbReference type="InterPro" id="IPR015854">
    <property type="entry name" value="ABC_transpr_LolD-like"/>
</dbReference>
<dbReference type="GO" id="GO:0005524">
    <property type="term" value="F:ATP binding"/>
    <property type="evidence" value="ECO:0007669"/>
    <property type="project" value="UniProtKB-KW"/>
</dbReference>
<keyword evidence="1" id="KW-0813">Transport</keyword>
<sequence length="279" mass="30009">MSAIVTASGLVHIYKAGPLEVVALQGLELEVAEGEMLAIVGRSGSGKTTLMNVLAAADRPNAGSLSVAGYDVLQLSRKQRDRYRRAVIGYAWQQPTLSLTQEISAVANLQLPLLMSGRSWAHRREMAERLVELLGLAARRDHLPTQLSSGEQHRLALGIAMANEPRLLLADEPTAGLDRATAESVLRILRRAQIDLGLTVVTVSHDPVVAQYADRSVQICDGRISQERRRADQEVAVIDSAGRLQIPGPLLDAASLGARARLRVVDAGLLLEPVDSASD</sequence>
<evidence type="ECO:0000256" key="1">
    <source>
        <dbReference type="ARBA" id="ARBA00022448"/>
    </source>
</evidence>
<dbReference type="PANTHER" id="PTHR24220">
    <property type="entry name" value="IMPORT ATP-BINDING PROTEIN"/>
    <property type="match status" value="1"/>
</dbReference>
<evidence type="ECO:0000259" key="4">
    <source>
        <dbReference type="PROSITE" id="PS50893"/>
    </source>
</evidence>
<accession>A0A934N784</accession>
<dbReference type="GO" id="GO:0005886">
    <property type="term" value="C:plasma membrane"/>
    <property type="evidence" value="ECO:0007669"/>
    <property type="project" value="TreeGrafter"/>
</dbReference>
<keyword evidence="3 5" id="KW-0067">ATP-binding</keyword>
<dbReference type="InterPro" id="IPR027417">
    <property type="entry name" value="P-loop_NTPase"/>
</dbReference>
<dbReference type="GO" id="GO:0022857">
    <property type="term" value="F:transmembrane transporter activity"/>
    <property type="evidence" value="ECO:0007669"/>
    <property type="project" value="TreeGrafter"/>
</dbReference>
<comment type="caution">
    <text evidence="5">The sequence shown here is derived from an EMBL/GenBank/DDBJ whole genome shotgun (WGS) entry which is preliminary data.</text>
</comment>
<dbReference type="SUPFAM" id="SSF52540">
    <property type="entry name" value="P-loop containing nucleoside triphosphate hydrolases"/>
    <property type="match status" value="1"/>
</dbReference>
<dbReference type="Pfam" id="PF00005">
    <property type="entry name" value="ABC_tran"/>
    <property type="match status" value="1"/>
</dbReference>
<dbReference type="InterPro" id="IPR003593">
    <property type="entry name" value="AAA+_ATPase"/>
</dbReference>
<dbReference type="InterPro" id="IPR003439">
    <property type="entry name" value="ABC_transporter-like_ATP-bd"/>
</dbReference>
<evidence type="ECO:0000313" key="5">
    <source>
        <dbReference type="EMBL" id="MBJ7603350.1"/>
    </source>
</evidence>
<organism evidence="5 6">
    <name type="scientific">Candidatus Dormiibacter inghamiae</name>
    <dbReference type="NCBI Taxonomy" id="3127013"/>
    <lineage>
        <taxon>Bacteria</taxon>
        <taxon>Bacillati</taxon>
        <taxon>Candidatus Dormiibacterota</taxon>
        <taxon>Candidatus Dormibacteria</taxon>
        <taxon>Candidatus Dormibacterales</taxon>
        <taxon>Candidatus Dormibacteraceae</taxon>
        <taxon>Candidatus Dormiibacter</taxon>
    </lineage>
</organism>
<reference evidence="5 6" key="1">
    <citation type="submission" date="2020-10" db="EMBL/GenBank/DDBJ databases">
        <title>Ca. Dormibacterota MAGs.</title>
        <authorList>
            <person name="Montgomery K."/>
        </authorList>
    </citation>
    <scope>NUCLEOTIDE SEQUENCE [LARGE SCALE GENOMIC DNA]</scope>
    <source>
        <strain evidence="5">SC8811_S16_3</strain>
    </source>
</reference>
<dbReference type="AlphaFoldDB" id="A0A934N784"/>
<proteinExistence type="predicted"/>
<protein>
    <submittedName>
        <fullName evidence="5">ABC transporter ATP-binding protein</fullName>
    </submittedName>
</protein>
<dbReference type="EMBL" id="JAEKNQ010000035">
    <property type="protein sequence ID" value="MBJ7603350.1"/>
    <property type="molecule type" value="Genomic_DNA"/>
</dbReference>
<evidence type="ECO:0000256" key="3">
    <source>
        <dbReference type="ARBA" id="ARBA00022840"/>
    </source>
</evidence>
<evidence type="ECO:0000313" key="6">
    <source>
        <dbReference type="Proteomes" id="UP000620075"/>
    </source>
</evidence>
<dbReference type="InterPro" id="IPR017911">
    <property type="entry name" value="MacB-like_ATP-bd"/>
</dbReference>
<name>A0A934N784_9BACT</name>
<feature type="domain" description="ABC transporter" evidence="4">
    <location>
        <begin position="8"/>
        <end position="246"/>
    </location>
</feature>
<dbReference type="GO" id="GO:0016887">
    <property type="term" value="F:ATP hydrolysis activity"/>
    <property type="evidence" value="ECO:0007669"/>
    <property type="project" value="InterPro"/>
</dbReference>
<dbReference type="SMART" id="SM00382">
    <property type="entry name" value="AAA"/>
    <property type="match status" value="1"/>
</dbReference>
<dbReference type="Proteomes" id="UP000620075">
    <property type="component" value="Unassembled WGS sequence"/>
</dbReference>
<evidence type="ECO:0000256" key="2">
    <source>
        <dbReference type="ARBA" id="ARBA00022741"/>
    </source>
</evidence>
<dbReference type="CDD" id="cd03255">
    <property type="entry name" value="ABC_MJ0796_LolCDE_FtsE"/>
    <property type="match status" value="1"/>
</dbReference>
<keyword evidence="2" id="KW-0547">Nucleotide-binding</keyword>
<dbReference type="RefSeq" id="WP_338179215.1">
    <property type="nucleotide sequence ID" value="NZ_JAEKNQ010000035.1"/>
</dbReference>
<dbReference type="PANTHER" id="PTHR24220:SF685">
    <property type="entry name" value="ABC TRANSPORTER RELATED"/>
    <property type="match status" value="1"/>
</dbReference>